<accession>A0ABW7YR86</accession>
<organism evidence="2 3">
    <name type="scientific">Nonomuraea typhae</name>
    <dbReference type="NCBI Taxonomy" id="2603600"/>
    <lineage>
        <taxon>Bacteria</taxon>
        <taxon>Bacillati</taxon>
        <taxon>Actinomycetota</taxon>
        <taxon>Actinomycetes</taxon>
        <taxon>Streptosporangiales</taxon>
        <taxon>Streptosporangiaceae</taxon>
        <taxon>Nonomuraea</taxon>
    </lineage>
</organism>
<dbReference type="RefSeq" id="WP_397079532.1">
    <property type="nucleotide sequence ID" value="NZ_JBITGY010000002.1"/>
</dbReference>
<gene>
    <name evidence="2" type="ORF">ACIBG2_06360</name>
</gene>
<feature type="compositionally biased region" description="Pro residues" evidence="1">
    <location>
        <begin position="8"/>
        <end position="21"/>
    </location>
</feature>
<name>A0ABW7YR86_9ACTN</name>
<reference evidence="2 3" key="1">
    <citation type="submission" date="2024-10" db="EMBL/GenBank/DDBJ databases">
        <title>The Natural Products Discovery Center: Release of the First 8490 Sequenced Strains for Exploring Actinobacteria Biosynthetic Diversity.</title>
        <authorList>
            <person name="Kalkreuter E."/>
            <person name="Kautsar S.A."/>
            <person name="Yang D."/>
            <person name="Bader C.D."/>
            <person name="Teijaro C.N."/>
            <person name="Fluegel L."/>
            <person name="Davis C.M."/>
            <person name="Simpson J.R."/>
            <person name="Lauterbach L."/>
            <person name="Steele A.D."/>
            <person name="Gui C."/>
            <person name="Meng S."/>
            <person name="Li G."/>
            <person name="Viehrig K."/>
            <person name="Ye F."/>
            <person name="Su P."/>
            <person name="Kiefer A.F."/>
            <person name="Nichols A."/>
            <person name="Cepeda A.J."/>
            <person name="Yan W."/>
            <person name="Fan B."/>
            <person name="Jiang Y."/>
            <person name="Adhikari A."/>
            <person name="Zheng C.-J."/>
            <person name="Schuster L."/>
            <person name="Cowan T.M."/>
            <person name="Smanski M.J."/>
            <person name="Chevrette M.G."/>
            <person name="De Carvalho L.P.S."/>
            <person name="Shen B."/>
        </authorList>
    </citation>
    <scope>NUCLEOTIDE SEQUENCE [LARGE SCALE GENOMIC DNA]</scope>
    <source>
        <strain evidence="2 3">NPDC050545</strain>
    </source>
</reference>
<evidence type="ECO:0000313" key="2">
    <source>
        <dbReference type="EMBL" id="MFI6496984.1"/>
    </source>
</evidence>
<dbReference type="Proteomes" id="UP001612741">
    <property type="component" value="Unassembled WGS sequence"/>
</dbReference>
<comment type="caution">
    <text evidence="2">The sequence shown here is derived from an EMBL/GenBank/DDBJ whole genome shotgun (WGS) entry which is preliminary data.</text>
</comment>
<sequence>MPYFAAPAPAPAPHPAVPCPGSPSGTDVRRPAVPQQGVRLLEVGEAAVGTCVPAYFHPVRAAEAWERLVAVPPRLAVLDAGEEREPAYAPFIGRLLQAGTEVLARVDTDFGVRPAADVRAELRRVRAWYGVRGVFLDQAASGPERLEYYREIVDGIRGTIMLNPGVYPDPGYAALADVLVTFEGPLPAYRAIREPAWARTLARGRFCHLIYGVHERSRAGTLRKAARLAGAVHLSDGPGWAALPAYYGRRIVAG</sequence>
<evidence type="ECO:0000256" key="1">
    <source>
        <dbReference type="SAM" id="MobiDB-lite"/>
    </source>
</evidence>
<dbReference type="EMBL" id="JBITGY010000002">
    <property type="protein sequence ID" value="MFI6496984.1"/>
    <property type="molecule type" value="Genomic_DNA"/>
</dbReference>
<dbReference type="Pfam" id="PF12138">
    <property type="entry name" value="Spherulin4"/>
    <property type="match status" value="1"/>
</dbReference>
<dbReference type="PANTHER" id="PTHR35040:SF9">
    <property type="entry name" value="4-LIKE CELL SURFACE PROTEIN, PUTATIVE (AFU_ORTHOLOGUE AFUA_4G14080)-RELATED"/>
    <property type="match status" value="1"/>
</dbReference>
<protein>
    <submittedName>
        <fullName evidence="2">Spherulation-specific family 4 protein</fullName>
    </submittedName>
</protein>
<dbReference type="InterPro" id="IPR021986">
    <property type="entry name" value="Spherulin4"/>
</dbReference>
<proteinExistence type="predicted"/>
<keyword evidence="3" id="KW-1185">Reference proteome</keyword>
<dbReference type="PANTHER" id="PTHR35040">
    <property type="match status" value="1"/>
</dbReference>
<evidence type="ECO:0000313" key="3">
    <source>
        <dbReference type="Proteomes" id="UP001612741"/>
    </source>
</evidence>
<feature type="region of interest" description="Disordered" evidence="1">
    <location>
        <begin position="1"/>
        <end position="30"/>
    </location>
</feature>